<comment type="caution">
    <text evidence="2">The sequence shown here is derived from an EMBL/GenBank/DDBJ whole genome shotgun (WGS) entry which is preliminary data.</text>
</comment>
<gene>
    <name evidence="2" type="ORF">MSPICULIGERA_LOCUS862</name>
</gene>
<dbReference type="EMBL" id="CATQJA010000222">
    <property type="protein sequence ID" value="CAJ0558125.1"/>
    <property type="molecule type" value="Genomic_DNA"/>
</dbReference>
<keyword evidence="3" id="KW-1185">Reference proteome</keyword>
<evidence type="ECO:0000256" key="1">
    <source>
        <dbReference type="SAM" id="Phobius"/>
    </source>
</evidence>
<feature type="non-terminal residue" evidence="2">
    <location>
        <position position="1"/>
    </location>
</feature>
<evidence type="ECO:0000313" key="3">
    <source>
        <dbReference type="Proteomes" id="UP001177023"/>
    </source>
</evidence>
<organism evidence="2 3">
    <name type="scientific">Mesorhabditis spiculigera</name>
    <dbReference type="NCBI Taxonomy" id="96644"/>
    <lineage>
        <taxon>Eukaryota</taxon>
        <taxon>Metazoa</taxon>
        <taxon>Ecdysozoa</taxon>
        <taxon>Nematoda</taxon>
        <taxon>Chromadorea</taxon>
        <taxon>Rhabditida</taxon>
        <taxon>Rhabditina</taxon>
        <taxon>Rhabditomorpha</taxon>
        <taxon>Rhabditoidea</taxon>
        <taxon>Rhabditidae</taxon>
        <taxon>Mesorhabditinae</taxon>
        <taxon>Mesorhabditis</taxon>
    </lineage>
</organism>
<accession>A0AA36C4B5</accession>
<keyword evidence="1" id="KW-0812">Transmembrane</keyword>
<proteinExistence type="predicted"/>
<name>A0AA36C4B5_9BILA</name>
<keyword evidence="1" id="KW-0472">Membrane</keyword>
<dbReference type="Proteomes" id="UP001177023">
    <property type="component" value="Unassembled WGS sequence"/>
</dbReference>
<feature type="transmembrane region" description="Helical" evidence="1">
    <location>
        <begin position="52"/>
        <end position="73"/>
    </location>
</feature>
<reference evidence="2" key="1">
    <citation type="submission" date="2023-06" db="EMBL/GenBank/DDBJ databases">
        <authorList>
            <person name="Delattre M."/>
        </authorList>
    </citation>
    <scope>NUCLEOTIDE SEQUENCE</scope>
    <source>
        <strain evidence="2">AF72</strain>
    </source>
</reference>
<evidence type="ECO:0000313" key="2">
    <source>
        <dbReference type="EMBL" id="CAJ0558125.1"/>
    </source>
</evidence>
<sequence>MPRCTSKSENSAITIGDGDAAPVHARTELLEPLVTGAVSNVKEKFKCDKGDLVLVSSMVIILLFLLAGVILAVSSDLVDCHGAKARGESIEGKNCLS</sequence>
<protein>
    <submittedName>
        <fullName evidence="2">Uncharacterized protein</fullName>
    </submittedName>
</protein>
<dbReference type="AlphaFoldDB" id="A0AA36C4B5"/>
<keyword evidence="1" id="KW-1133">Transmembrane helix</keyword>